<dbReference type="AlphaFoldDB" id="M1DJJ3"/>
<dbReference type="HOGENOM" id="CLU_1613707_0_0_1"/>
<reference evidence="2" key="1">
    <citation type="journal article" date="2011" name="Nature">
        <title>Genome sequence and analysis of the tuber crop potato.</title>
        <authorList>
            <consortium name="The Potato Genome Sequencing Consortium"/>
        </authorList>
    </citation>
    <scope>NUCLEOTIDE SEQUENCE [LARGE SCALE GENOMIC DNA]</scope>
    <source>
        <strain evidence="2">cv. DM1-3 516 R44</strain>
    </source>
</reference>
<keyword evidence="2" id="KW-1185">Reference proteome</keyword>
<protein>
    <submittedName>
        <fullName evidence="1">Uncharacterized protein</fullName>
    </submittedName>
</protein>
<accession>M1DJJ3</accession>
<dbReference type="Gramene" id="PGSC0003DMT400090061">
    <property type="protein sequence ID" value="PGSC0003DMT400090061"/>
    <property type="gene ID" value="PGSC0003DMG400039632"/>
</dbReference>
<evidence type="ECO:0000313" key="1">
    <source>
        <dbReference type="EnsemblPlants" id="PGSC0003DMT400090061"/>
    </source>
</evidence>
<dbReference type="PaxDb" id="4113-PGSC0003DMT400090061"/>
<organism evidence="1 2">
    <name type="scientific">Solanum tuberosum</name>
    <name type="common">Potato</name>
    <dbReference type="NCBI Taxonomy" id="4113"/>
    <lineage>
        <taxon>Eukaryota</taxon>
        <taxon>Viridiplantae</taxon>
        <taxon>Streptophyta</taxon>
        <taxon>Embryophyta</taxon>
        <taxon>Tracheophyta</taxon>
        <taxon>Spermatophyta</taxon>
        <taxon>Magnoliopsida</taxon>
        <taxon>eudicotyledons</taxon>
        <taxon>Gunneridae</taxon>
        <taxon>Pentapetalae</taxon>
        <taxon>asterids</taxon>
        <taxon>lamiids</taxon>
        <taxon>Solanales</taxon>
        <taxon>Solanaceae</taxon>
        <taxon>Solanoideae</taxon>
        <taxon>Solaneae</taxon>
        <taxon>Solanum</taxon>
    </lineage>
</organism>
<evidence type="ECO:0000313" key="2">
    <source>
        <dbReference type="Proteomes" id="UP000011115"/>
    </source>
</evidence>
<dbReference type="EnsemblPlants" id="PGSC0003DMT400090061">
    <property type="protein sequence ID" value="PGSC0003DMT400090061"/>
    <property type="gene ID" value="PGSC0003DMG400039632"/>
</dbReference>
<dbReference type="InParanoid" id="M1DJJ3"/>
<dbReference type="Proteomes" id="UP000011115">
    <property type="component" value="Unassembled WGS sequence"/>
</dbReference>
<reference evidence="1" key="2">
    <citation type="submission" date="2015-06" db="UniProtKB">
        <authorList>
            <consortium name="EnsemblPlants"/>
        </authorList>
    </citation>
    <scope>IDENTIFICATION</scope>
    <source>
        <strain evidence="1">DM1-3 516 R44</strain>
    </source>
</reference>
<name>M1DJJ3_SOLTU</name>
<proteinExistence type="predicted"/>
<sequence length="165" mass="18078">MRRTRASISSGRREVVPEAIVETPTRGRGRARARGRAHGVEPVRVCDHGAAPATCRAKKAYPKEKTERCGLIHASMPAVENGSQPENLMVLAEDLSVLIQLLQLGIQCFRPGVEAEFSPVEVVALHVEVFMFHRVVVEVLLKLQVAVSASVMIFQGGLRSILLMM</sequence>